<keyword evidence="3" id="KW-0436">Ligase</keyword>
<comment type="caution">
    <text evidence="8">The sequence shown here is derived from an EMBL/GenBank/DDBJ whole genome shotgun (WGS) entry which is preliminary data.</text>
</comment>
<keyword evidence="6" id="KW-0067">ATP-binding</keyword>
<gene>
    <name evidence="8" type="ORF">S01H1_33147</name>
</gene>
<dbReference type="AlphaFoldDB" id="X0V8H8"/>
<dbReference type="UniPathway" id="UPA00074">
    <property type="reaction ID" value="UER00131"/>
</dbReference>
<evidence type="ECO:0000256" key="6">
    <source>
        <dbReference type="ARBA" id="ARBA00022840"/>
    </source>
</evidence>
<dbReference type="SUPFAM" id="SSF56104">
    <property type="entry name" value="SAICAR synthase-like"/>
    <property type="match status" value="1"/>
</dbReference>
<dbReference type="GO" id="GO:0005737">
    <property type="term" value="C:cytoplasm"/>
    <property type="evidence" value="ECO:0007669"/>
    <property type="project" value="TreeGrafter"/>
</dbReference>
<evidence type="ECO:0000256" key="5">
    <source>
        <dbReference type="ARBA" id="ARBA00022755"/>
    </source>
</evidence>
<evidence type="ECO:0000313" key="8">
    <source>
        <dbReference type="EMBL" id="GAG08798.1"/>
    </source>
</evidence>
<evidence type="ECO:0000256" key="3">
    <source>
        <dbReference type="ARBA" id="ARBA00022598"/>
    </source>
</evidence>
<dbReference type="EC" id="6.3.2.6" evidence="2"/>
<keyword evidence="5" id="KW-0658">Purine biosynthesis</keyword>
<dbReference type="GO" id="GO:0005524">
    <property type="term" value="F:ATP binding"/>
    <property type="evidence" value="ECO:0007669"/>
    <property type="project" value="UniProtKB-KW"/>
</dbReference>
<dbReference type="InterPro" id="IPR028923">
    <property type="entry name" value="SAICAR_synt/ADE2_N"/>
</dbReference>
<evidence type="ECO:0000256" key="4">
    <source>
        <dbReference type="ARBA" id="ARBA00022741"/>
    </source>
</evidence>
<dbReference type="PANTHER" id="PTHR43700:SF1">
    <property type="entry name" value="PHOSPHORIBOSYLAMINOIMIDAZOLE-SUCCINOCARBOXAMIDE SYNTHASE"/>
    <property type="match status" value="1"/>
</dbReference>
<evidence type="ECO:0000256" key="1">
    <source>
        <dbReference type="ARBA" id="ARBA00004672"/>
    </source>
</evidence>
<dbReference type="PANTHER" id="PTHR43700">
    <property type="entry name" value="PHOSPHORIBOSYLAMINOIMIDAZOLE-SUCCINOCARBOXAMIDE SYNTHASE"/>
    <property type="match status" value="1"/>
</dbReference>
<feature type="non-terminal residue" evidence="8">
    <location>
        <position position="1"/>
    </location>
</feature>
<dbReference type="Pfam" id="PF01259">
    <property type="entry name" value="SAICAR_synt"/>
    <property type="match status" value="1"/>
</dbReference>
<proteinExistence type="predicted"/>
<dbReference type="GO" id="GO:0006189">
    <property type="term" value="P:'de novo' IMP biosynthetic process"/>
    <property type="evidence" value="ECO:0007669"/>
    <property type="project" value="UniProtKB-UniPathway"/>
</dbReference>
<dbReference type="EMBL" id="BARS01020567">
    <property type="protein sequence ID" value="GAG08798.1"/>
    <property type="molecule type" value="Genomic_DNA"/>
</dbReference>
<name>X0V8H8_9ZZZZ</name>
<feature type="domain" description="SAICAR synthetase/ADE2 N-terminal" evidence="7">
    <location>
        <begin position="1"/>
        <end position="37"/>
    </location>
</feature>
<comment type="pathway">
    <text evidence="1">Purine metabolism; IMP biosynthesis via de novo pathway; 5-amino-1-(5-phospho-D-ribosyl)imidazole-4-carboxamide from 5-amino-1-(5-phospho-D-ribosyl)imidazole-4-carboxylate: step 1/2.</text>
</comment>
<protein>
    <recommendedName>
        <fullName evidence="2">phosphoribosylaminoimidazolesuccinocarboxamide synthase</fullName>
        <ecNumber evidence="2">6.3.2.6</ecNumber>
    </recommendedName>
</protein>
<evidence type="ECO:0000259" key="7">
    <source>
        <dbReference type="Pfam" id="PF01259"/>
    </source>
</evidence>
<dbReference type="GO" id="GO:0004639">
    <property type="term" value="F:phosphoribosylaminoimidazolesuccinocarboxamide synthase activity"/>
    <property type="evidence" value="ECO:0007669"/>
    <property type="project" value="UniProtKB-EC"/>
</dbReference>
<keyword evidence="4" id="KW-0547">Nucleotide-binding</keyword>
<reference evidence="8" key="1">
    <citation type="journal article" date="2014" name="Front. Microbiol.">
        <title>High frequency of phylogenetically diverse reductive dehalogenase-homologous genes in deep subseafloor sedimentary metagenomes.</title>
        <authorList>
            <person name="Kawai M."/>
            <person name="Futagami T."/>
            <person name="Toyoda A."/>
            <person name="Takaki Y."/>
            <person name="Nishi S."/>
            <person name="Hori S."/>
            <person name="Arai W."/>
            <person name="Tsubouchi T."/>
            <person name="Morono Y."/>
            <person name="Uchiyama I."/>
            <person name="Ito T."/>
            <person name="Fujiyama A."/>
            <person name="Inagaki F."/>
            <person name="Takami H."/>
        </authorList>
    </citation>
    <scope>NUCLEOTIDE SEQUENCE</scope>
    <source>
        <strain evidence="8">Expedition CK06-06</strain>
    </source>
</reference>
<evidence type="ECO:0000256" key="2">
    <source>
        <dbReference type="ARBA" id="ARBA00012217"/>
    </source>
</evidence>
<organism evidence="8">
    <name type="scientific">marine sediment metagenome</name>
    <dbReference type="NCBI Taxonomy" id="412755"/>
    <lineage>
        <taxon>unclassified sequences</taxon>
        <taxon>metagenomes</taxon>
        <taxon>ecological metagenomes</taxon>
    </lineage>
</organism>
<sequence length="69" mass="8361">SSRFWPLKEYEPGRDQNSFDKQYVRNYLLSTDWDRTSTPPKLPPDIIEKTTQRYANAYEKLVGRRFDFK</sequence>
<accession>X0V8H8</accession>